<sequence>MSDVRVVGDPVPPVKAYLEAFWGARVRIADEVPDDWHVETDVPLIVVDDDGGPIDWPVKSDPLVRCGIYANGKQTAKNLRRITMGALLAEPIPGIAHIQRTGIGYVDARDPDTGADIASFTVTATVRTEVITV</sequence>
<dbReference type="EMBL" id="MH727549">
    <property type="protein sequence ID" value="AYB69356.1"/>
    <property type="molecule type" value="Genomic_DNA"/>
</dbReference>
<dbReference type="Proteomes" id="UP000273282">
    <property type="component" value="Segment"/>
</dbReference>
<organism evidence="1 2">
    <name type="scientific">Mycobacterium phage Gancho</name>
    <dbReference type="NCBI Taxonomy" id="2301613"/>
    <lineage>
        <taxon>Viruses</taxon>
        <taxon>Duplodnaviria</taxon>
        <taxon>Heunggongvirae</taxon>
        <taxon>Uroviricota</taxon>
        <taxon>Caudoviricetes</taxon>
        <taxon>Gilesvirus</taxon>
        <taxon>Gilesvirus giles</taxon>
    </lineage>
</organism>
<proteinExistence type="predicted"/>
<evidence type="ECO:0000313" key="2">
    <source>
        <dbReference type="Proteomes" id="UP000273282"/>
    </source>
</evidence>
<gene>
    <name evidence="1" type="primary">13</name>
    <name evidence="1" type="ORF">SEA_GANCHO_13</name>
</gene>
<evidence type="ECO:0000313" key="1">
    <source>
        <dbReference type="EMBL" id="AYB69356.1"/>
    </source>
</evidence>
<protein>
    <submittedName>
        <fullName evidence="1">Head-to-tail connector complex protein</fullName>
    </submittedName>
</protein>
<accession>A0A385UEC5</accession>
<reference evidence="1 2" key="1">
    <citation type="submission" date="2018-08" db="EMBL/GenBank/DDBJ databases">
        <authorList>
            <person name="Ponder J.K."/>
            <person name="Bai Y."/>
            <person name="Zhang J."/>
            <person name="Jiang H."/>
            <person name="Camp R.W."/>
            <person name="Howard K.A."/>
            <person name="Garcia M.A."/>
            <person name="Hibshamn G.N."/>
            <person name="Valenteen J.P."/>
            <person name="Fillman C.L."/>
            <person name="Guild N.A."/>
            <person name="Molloy S.D."/>
            <person name="Garlena R.A."/>
            <person name="Russell D.A."/>
            <person name="Pope W.H."/>
            <person name="Jacobs-Sera D."/>
            <person name="Hatfull G.F."/>
        </authorList>
    </citation>
    <scope>NUCLEOTIDE SEQUENCE [LARGE SCALE GENOMIC DNA]</scope>
</reference>
<name>A0A385UEC5_9CAUD</name>